<name>A0A448WWY6_9PLAT</name>
<dbReference type="AlphaFoldDB" id="A0A448WWY6"/>
<gene>
    <name evidence="2" type="ORF">PXEA_LOCUS15750</name>
</gene>
<feature type="region of interest" description="Disordered" evidence="1">
    <location>
        <begin position="1"/>
        <end position="26"/>
    </location>
</feature>
<sequence>TPKATQIHSQPPPITPPLTVLGISSGDKRRKPFNISRLSLSSAPPLALDERNNRKASLPTQVAQKALVQGRVAEAAWFLTGQMKLQMRVSWASNR</sequence>
<evidence type="ECO:0000313" key="2">
    <source>
        <dbReference type="EMBL" id="VEL22310.1"/>
    </source>
</evidence>
<accession>A0A448WWY6</accession>
<dbReference type="EMBL" id="CAAALY010055705">
    <property type="protein sequence ID" value="VEL22310.1"/>
    <property type="molecule type" value="Genomic_DNA"/>
</dbReference>
<proteinExistence type="predicted"/>
<reference evidence="2" key="1">
    <citation type="submission" date="2018-11" db="EMBL/GenBank/DDBJ databases">
        <authorList>
            <consortium name="Pathogen Informatics"/>
        </authorList>
    </citation>
    <scope>NUCLEOTIDE SEQUENCE</scope>
</reference>
<dbReference type="Proteomes" id="UP000784294">
    <property type="component" value="Unassembled WGS sequence"/>
</dbReference>
<protein>
    <submittedName>
        <fullName evidence="2">Uncharacterized protein</fullName>
    </submittedName>
</protein>
<evidence type="ECO:0000256" key="1">
    <source>
        <dbReference type="SAM" id="MobiDB-lite"/>
    </source>
</evidence>
<keyword evidence="3" id="KW-1185">Reference proteome</keyword>
<evidence type="ECO:0000313" key="3">
    <source>
        <dbReference type="Proteomes" id="UP000784294"/>
    </source>
</evidence>
<feature type="non-terminal residue" evidence="2">
    <location>
        <position position="1"/>
    </location>
</feature>
<organism evidence="2 3">
    <name type="scientific">Protopolystoma xenopodis</name>
    <dbReference type="NCBI Taxonomy" id="117903"/>
    <lineage>
        <taxon>Eukaryota</taxon>
        <taxon>Metazoa</taxon>
        <taxon>Spiralia</taxon>
        <taxon>Lophotrochozoa</taxon>
        <taxon>Platyhelminthes</taxon>
        <taxon>Monogenea</taxon>
        <taxon>Polyopisthocotylea</taxon>
        <taxon>Polystomatidea</taxon>
        <taxon>Polystomatidae</taxon>
        <taxon>Protopolystoma</taxon>
    </lineage>
</organism>
<comment type="caution">
    <text evidence="2">The sequence shown here is derived from an EMBL/GenBank/DDBJ whole genome shotgun (WGS) entry which is preliminary data.</text>
</comment>